<comment type="caution">
    <text evidence="8">The sequence shown here is derived from an EMBL/GenBank/DDBJ whole genome shotgun (WGS) entry which is preliminary data.</text>
</comment>
<dbReference type="InterPro" id="IPR001128">
    <property type="entry name" value="Cyt_P450"/>
</dbReference>
<evidence type="ECO:0000256" key="6">
    <source>
        <dbReference type="ARBA" id="ARBA00023033"/>
    </source>
</evidence>
<dbReference type="GO" id="GO:0016705">
    <property type="term" value="F:oxidoreductase activity, acting on paired donors, with incorporation or reduction of molecular oxygen"/>
    <property type="evidence" value="ECO:0007669"/>
    <property type="project" value="InterPro"/>
</dbReference>
<evidence type="ECO:0000256" key="3">
    <source>
        <dbReference type="ARBA" id="ARBA00022723"/>
    </source>
</evidence>
<dbReference type="AlphaFoldDB" id="A0A7W7C869"/>
<dbReference type="GO" id="GO:0020037">
    <property type="term" value="F:heme binding"/>
    <property type="evidence" value="ECO:0007669"/>
    <property type="project" value="InterPro"/>
</dbReference>
<evidence type="ECO:0000256" key="1">
    <source>
        <dbReference type="ARBA" id="ARBA00010617"/>
    </source>
</evidence>
<evidence type="ECO:0000256" key="5">
    <source>
        <dbReference type="ARBA" id="ARBA00023004"/>
    </source>
</evidence>
<keyword evidence="6 7" id="KW-0503">Monooxygenase</keyword>
<dbReference type="EMBL" id="JACHMH010000001">
    <property type="protein sequence ID" value="MBB4676334.1"/>
    <property type="molecule type" value="Genomic_DNA"/>
</dbReference>
<dbReference type="InterPro" id="IPR002397">
    <property type="entry name" value="Cyt_P450_B"/>
</dbReference>
<dbReference type="PRINTS" id="PR00385">
    <property type="entry name" value="P450"/>
</dbReference>
<dbReference type="Gene3D" id="1.10.630.10">
    <property type="entry name" value="Cytochrome P450"/>
    <property type="match status" value="1"/>
</dbReference>
<keyword evidence="5 7" id="KW-0408">Iron</keyword>
<organism evidence="8 9">
    <name type="scientific">Crossiella cryophila</name>
    <dbReference type="NCBI Taxonomy" id="43355"/>
    <lineage>
        <taxon>Bacteria</taxon>
        <taxon>Bacillati</taxon>
        <taxon>Actinomycetota</taxon>
        <taxon>Actinomycetes</taxon>
        <taxon>Pseudonocardiales</taxon>
        <taxon>Pseudonocardiaceae</taxon>
        <taxon>Crossiella</taxon>
    </lineage>
</organism>
<dbReference type="PROSITE" id="PS00086">
    <property type="entry name" value="CYTOCHROME_P450"/>
    <property type="match status" value="1"/>
</dbReference>
<dbReference type="CDD" id="cd11031">
    <property type="entry name" value="Cyp158A-like"/>
    <property type="match status" value="1"/>
</dbReference>
<keyword evidence="4 7" id="KW-0560">Oxidoreductase</keyword>
<sequence>MTVEPRTCPAYPFGEAVKLDLYPEYAVLQRDEPVAKVRLPYGGRDGEPAEAWLVTGYAEVKQVLVDMRFSGDAATAPDTPRVTPWPLRRGMMLTMDPPEHTRLRRLVAKEFTMRRVEKLRPDTERIVSGLLDDMVAHGSPADFVQHVALPLPITVISHLLGVPKEDEHHFRAFTEVMGATTKYTAAQVNQARDQLEDYLRALIERRRAEPSDDLLGALVQARDEEDRLSEEELVRVGVNLLIAGYETTASQIANFAYVLLQRPELFAQLRDDLDLVPSAVEELLRATPLRTSGSFPRVATEDVRIGEVLIRAGETVLIQLAVANRDPKVFTDPDVVKLDREHNPHLGFGHGVHHCLGALLAKMELRLVLRHLAERFPDLRLAAPAEAIPWKAGLLARGPLSLPIAW</sequence>
<evidence type="ECO:0000256" key="2">
    <source>
        <dbReference type="ARBA" id="ARBA00022617"/>
    </source>
</evidence>
<protein>
    <submittedName>
        <fullName evidence="8">Nocardicin N-oxygenase</fullName>
        <ecNumber evidence="8">1.14.13.-</ecNumber>
    </submittedName>
</protein>
<dbReference type="GO" id="GO:0004497">
    <property type="term" value="F:monooxygenase activity"/>
    <property type="evidence" value="ECO:0007669"/>
    <property type="project" value="UniProtKB-KW"/>
</dbReference>
<dbReference type="FunFam" id="1.10.630.10:FF:000018">
    <property type="entry name" value="Cytochrome P450 monooxygenase"/>
    <property type="match status" value="1"/>
</dbReference>
<proteinExistence type="inferred from homology"/>
<dbReference type="Proteomes" id="UP000533598">
    <property type="component" value="Unassembled WGS sequence"/>
</dbReference>
<keyword evidence="3 7" id="KW-0479">Metal-binding</keyword>
<dbReference type="PANTHER" id="PTHR46696:SF1">
    <property type="entry name" value="CYTOCHROME P450 YJIB-RELATED"/>
    <property type="match status" value="1"/>
</dbReference>
<comment type="similarity">
    <text evidence="1 7">Belongs to the cytochrome P450 family.</text>
</comment>
<dbReference type="Pfam" id="PF00067">
    <property type="entry name" value="p450"/>
    <property type="match status" value="1"/>
</dbReference>
<reference evidence="8 9" key="1">
    <citation type="submission" date="2020-08" db="EMBL/GenBank/DDBJ databases">
        <title>Sequencing the genomes of 1000 actinobacteria strains.</title>
        <authorList>
            <person name="Klenk H.-P."/>
        </authorList>
    </citation>
    <scope>NUCLEOTIDE SEQUENCE [LARGE SCALE GENOMIC DNA]</scope>
    <source>
        <strain evidence="8 9">DSM 44230</strain>
    </source>
</reference>
<dbReference type="GO" id="GO:0005506">
    <property type="term" value="F:iron ion binding"/>
    <property type="evidence" value="ECO:0007669"/>
    <property type="project" value="InterPro"/>
</dbReference>
<dbReference type="InterPro" id="IPR017972">
    <property type="entry name" value="Cyt_P450_CS"/>
</dbReference>
<accession>A0A7W7C869</accession>
<dbReference type="SUPFAM" id="SSF48264">
    <property type="entry name" value="Cytochrome P450"/>
    <property type="match status" value="1"/>
</dbReference>
<dbReference type="EC" id="1.14.13.-" evidence="8"/>
<gene>
    <name evidence="8" type="ORF">HNR67_002452</name>
</gene>
<keyword evidence="2 7" id="KW-0349">Heme</keyword>
<dbReference type="PANTHER" id="PTHR46696">
    <property type="entry name" value="P450, PUTATIVE (EUROFUNG)-RELATED"/>
    <property type="match status" value="1"/>
</dbReference>
<evidence type="ECO:0000313" key="8">
    <source>
        <dbReference type="EMBL" id="MBB4676334.1"/>
    </source>
</evidence>
<dbReference type="RefSeq" id="WP_185002172.1">
    <property type="nucleotide sequence ID" value="NZ_BAAAUI010000029.1"/>
</dbReference>
<evidence type="ECO:0000313" key="9">
    <source>
        <dbReference type="Proteomes" id="UP000533598"/>
    </source>
</evidence>
<name>A0A7W7C869_9PSEU</name>
<evidence type="ECO:0000256" key="4">
    <source>
        <dbReference type="ARBA" id="ARBA00023002"/>
    </source>
</evidence>
<keyword evidence="9" id="KW-1185">Reference proteome</keyword>
<dbReference type="PRINTS" id="PR00359">
    <property type="entry name" value="BP450"/>
</dbReference>
<dbReference type="InterPro" id="IPR036396">
    <property type="entry name" value="Cyt_P450_sf"/>
</dbReference>
<evidence type="ECO:0000256" key="7">
    <source>
        <dbReference type="RuleBase" id="RU000461"/>
    </source>
</evidence>